<feature type="compositionally biased region" description="Basic residues" evidence="1">
    <location>
        <begin position="49"/>
        <end position="64"/>
    </location>
</feature>
<evidence type="ECO:0000313" key="3">
    <source>
        <dbReference type="Proteomes" id="UP001153269"/>
    </source>
</evidence>
<protein>
    <submittedName>
        <fullName evidence="2">Uncharacterized protein</fullName>
    </submittedName>
</protein>
<proteinExistence type="predicted"/>
<feature type="compositionally biased region" description="Basic and acidic residues" evidence="1">
    <location>
        <begin position="219"/>
        <end position="237"/>
    </location>
</feature>
<reference evidence="2" key="1">
    <citation type="submission" date="2020-03" db="EMBL/GenBank/DDBJ databases">
        <authorList>
            <person name="Weist P."/>
        </authorList>
    </citation>
    <scope>NUCLEOTIDE SEQUENCE</scope>
</reference>
<organism evidence="2 3">
    <name type="scientific">Pleuronectes platessa</name>
    <name type="common">European plaice</name>
    <dbReference type="NCBI Taxonomy" id="8262"/>
    <lineage>
        <taxon>Eukaryota</taxon>
        <taxon>Metazoa</taxon>
        <taxon>Chordata</taxon>
        <taxon>Craniata</taxon>
        <taxon>Vertebrata</taxon>
        <taxon>Euteleostomi</taxon>
        <taxon>Actinopterygii</taxon>
        <taxon>Neopterygii</taxon>
        <taxon>Teleostei</taxon>
        <taxon>Neoteleostei</taxon>
        <taxon>Acanthomorphata</taxon>
        <taxon>Carangaria</taxon>
        <taxon>Pleuronectiformes</taxon>
        <taxon>Pleuronectoidei</taxon>
        <taxon>Pleuronectidae</taxon>
        <taxon>Pleuronectes</taxon>
    </lineage>
</organism>
<dbReference type="EMBL" id="CADEAL010000819">
    <property type="protein sequence ID" value="CAB1425608.1"/>
    <property type="molecule type" value="Genomic_DNA"/>
</dbReference>
<feature type="region of interest" description="Disordered" evidence="1">
    <location>
        <begin position="45"/>
        <end position="64"/>
    </location>
</feature>
<name>A0A9N7U8Z2_PLEPL</name>
<gene>
    <name evidence="2" type="ORF">PLEPLA_LOCUS13540</name>
</gene>
<feature type="region of interest" description="Disordered" evidence="1">
    <location>
        <begin position="209"/>
        <end position="237"/>
    </location>
</feature>
<evidence type="ECO:0000313" key="2">
    <source>
        <dbReference type="EMBL" id="CAB1425608.1"/>
    </source>
</evidence>
<dbReference type="AlphaFoldDB" id="A0A9N7U8Z2"/>
<keyword evidence="3" id="KW-1185">Reference proteome</keyword>
<accession>A0A9N7U8Z2</accession>
<comment type="caution">
    <text evidence="2">The sequence shown here is derived from an EMBL/GenBank/DDBJ whole genome shotgun (WGS) entry which is preliminary data.</text>
</comment>
<dbReference type="Proteomes" id="UP001153269">
    <property type="component" value="Unassembled WGS sequence"/>
</dbReference>
<sequence>MSEHRQRGGASTRKPQLLCVRGTHPWRALKARHYTGSQMIALSTQNEHSKKKISHKKHRPGDRVHLRSSVKHHGPQRVGVPGTAHNGKLISDPRLDFDSQFTVRDTAGCPVTSVYPHLSGYTPGGRKVAENARWKSPSMFKDSEHSARSRFRLPLFYQTGSTEHTTPEKTCFVTASGGRYARFSKSISVCGAGFRPSGLLLLLPLTRPAGSGEEEDVSRDEATRKHVGEAERNKTPM</sequence>
<evidence type="ECO:0000256" key="1">
    <source>
        <dbReference type="SAM" id="MobiDB-lite"/>
    </source>
</evidence>